<accession>A0A654TFE6</accession>
<proteinExistence type="predicted"/>
<dbReference type="EMBL" id="CFOE01000868">
    <property type="protein sequence ID" value="CFE46498.1"/>
    <property type="molecule type" value="Genomic_DNA"/>
</dbReference>
<gene>
    <name evidence="2" type="ORF">ERS007681_04082</name>
</gene>
<dbReference type="AlphaFoldDB" id="A0A654TFE6"/>
<evidence type="ECO:0000313" key="3">
    <source>
        <dbReference type="Proteomes" id="UP000048289"/>
    </source>
</evidence>
<evidence type="ECO:0000313" key="2">
    <source>
        <dbReference type="EMBL" id="CFE46498.1"/>
    </source>
</evidence>
<dbReference type="Proteomes" id="UP000048289">
    <property type="component" value="Unassembled WGS sequence"/>
</dbReference>
<protein>
    <submittedName>
        <fullName evidence="2">Uncharacterized protein</fullName>
    </submittedName>
</protein>
<name>A0A654TFE6_MYCTX</name>
<sequence>MSTPPAPAVTSRFSSEVAGNVKPPGKRVIALTLPGTWKPNVIGPVSSCGVVNAPLDAEMVRWLPSLVPAPKTSGPVA</sequence>
<reference evidence="2 3" key="1">
    <citation type="submission" date="2015-03" db="EMBL/GenBank/DDBJ databases">
        <authorList>
            <consortium name="Pathogen Informatics"/>
        </authorList>
    </citation>
    <scope>NUCLEOTIDE SEQUENCE [LARGE SCALE GENOMIC DNA]</scope>
    <source>
        <strain evidence="2 3">G09901357</strain>
    </source>
</reference>
<evidence type="ECO:0000256" key="1">
    <source>
        <dbReference type="SAM" id="MobiDB-lite"/>
    </source>
</evidence>
<feature type="region of interest" description="Disordered" evidence="1">
    <location>
        <begin position="1"/>
        <end position="21"/>
    </location>
</feature>
<organism evidence="2 3">
    <name type="scientific">Mycobacterium tuberculosis</name>
    <dbReference type="NCBI Taxonomy" id="1773"/>
    <lineage>
        <taxon>Bacteria</taxon>
        <taxon>Bacillati</taxon>
        <taxon>Actinomycetota</taxon>
        <taxon>Actinomycetes</taxon>
        <taxon>Mycobacteriales</taxon>
        <taxon>Mycobacteriaceae</taxon>
        <taxon>Mycobacterium</taxon>
        <taxon>Mycobacterium tuberculosis complex</taxon>
    </lineage>
</organism>